<organism evidence="2 3">
    <name type="scientific">Suilimivivens aceti</name>
    <dbReference type="NCBI Taxonomy" id="2981774"/>
    <lineage>
        <taxon>Bacteria</taxon>
        <taxon>Bacillati</taxon>
        <taxon>Bacillota</taxon>
        <taxon>Clostridia</taxon>
        <taxon>Lachnospirales</taxon>
        <taxon>Lachnospiraceae</taxon>
        <taxon>Suilimivivens</taxon>
    </lineage>
</organism>
<dbReference type="Proteomes" id="UP001652432">
    <property type="component" value="Unassembled WGS sequence"/>
</dbReference>
<dbReference type="EMBL" id="JAOQKJ010000002">
    <property type="protein sequence ID" value="MCU6743522.1"/>
    <property type="molecule type" value="Genomic_DNA"/>
</dbReference>
<evidence type="ECO:0000313" key="3">
    <source>
        <dbReference type="Proteomes" id="UP001652432"/>
    </source>
</evidence>
<gene>
    <name evidence="2" type="ORF">OCV77_03215</name>
</gene>
<dbReference type="InterPro" id="IPR009875">
    <property type="entry name" value="PilZ_domain"/>
</dbReference>
<dbReference type="SUPFAM" id="SSF141371">
    <property type="entry name" value="PilZ domain-like"/>
    <property type="match status" value="1"/>
</dbReference>
<accession>A0ABT2SZV3</accession>
<reference evidence="2 3" key="1">
    <citation type="journal article" date="2021" name="ISME Commun">
        <title>Automated analysis of genomic sequences facilitates high-throughput and comprehensive description of bacteria.</title>
        <authorList>
            <person name="Hitch T.C.A."/>
        </authorList>
    </citation>
    <scope>NUCLEOTIDE SEQUENCE [LARGE SCALE GENOMIC DNA]</scope>
    <source>
        <strain evidence="2 3">Sanger_18</strain>
    </source>
</reference>
<name>A0ABT2SZV3_9FIRM</name>
<feature type="domain" description="PilZ" evidence="1">
    <location>
        <begin position="3"/>
        <end position="102"/>
    </location>
</feature>
<dbReference type="RefSeq" id="WP_262573279.1">
    <property type="nucleotide sequence ID" value="NZ_JAOQKJ010000002.1"/>
</dbReference>
<evidence type="ECO:0000313" key="2">
    <source>
        <dbReference type="EMBL" id="MCU6743522.1"/>
    </source>
</evidence>
<proteinExistence type="predicted"/>
<dbReference type="Pfam" id="PF07238">
    <property type="entry name" value="PilZ"/>
    <property type="match status" value="1"/>
</dbReference>
<keyword evidence="3" id="KW-1185">Reference proteome</keyword>
<comment type="caution">
    <text evidence="2">The sequence shown here is derived from an EMBL/GenBank/DDBJ whole genome shotgun (WGS) entry which is preliminary data.</text>
</comment>
<evidence type="ECO:0000259" key="1">
    <source>
        <dbReference type="Pfam" id="PF07238"/>
    </source>
</evidence>
<protein>
    <submittedName>
        <fullName evidence="2">PilZ domain-containing protein</fullName>
    </submittedName>
</protein>
<sequence>MEERRKCNRMKLISQIVIKRIDEEKPDELAEINILDVSRTGIGFACSKALEIGAIYEAYLRIWTQEVLHAFIEIVRIEKKEQGFSYGGIFIGMPAVDGARIEVYNTVETLGKNN</sequence>